<dbReference type="Pfam" id="PF13086">
    <property type="entry name" value="AAA_11"/>
    <property type="match status" value="1"/>
</dbReference>
<evidence type="ECO:0000259" key="3">
    <source>
        <dbReference type="Pfam" id="PF13087"/>
    </source>
</evidence>
<dbReference type="PANTHER" id="PTHR10887">
    <property type="entry name" value="DNA2/NAM7 HELICASE FAMILY"/>
    <property type="match status" value="1"/>
</dbReference>
<dbReference type="GO" id="GO:0031380">
    <property type="term" value="C:nuclear RNA-directed RNA polymerase complex"/>
    <property type="evidence" value="ECO:0007669"/>
    <property type="project" value="TreeGrafter"/>
</dbReference>
<feature type="domain" description="ZNFX1" evidence="4">
    <location>
        <begin position="265"/>
        <end position="357"/>
    </location>
</feature>
<name>A0A8S1TM95_PAROT</name>
<gene>
    <name evidence="5" type="ORF">POCTA_138.1.T0270074</name>
</gene>
<evidence type="ECO:0000259" key="2">
    <source>
        <dbReference type="Pfam" id="PF13086"/>
    </source>
</evidence>
<sequence length="1488" mass="175706">MIYQLLQQYKQTSIQNSYLTPELEFNLQDYEIREFFIQKFDIEEIKCRLDNDVGIKQKLKYMTPIHKSFDYYYYLIKTIGESDNPSQHTKKYLEYLVKSQSFQNIISERCYLLITQANSIDNLEDQIEQLFQIFFFLKDIDINILQKSNISLIFTLQKIIEINYTEYKFNELFQKFDDFLILILNSTQLQQYKTIPAHPQPLECIQYRAENNQIFGQTNEQFENSASYLDFLFNFLREDYIYYIREQINYLSEKGFIKPIARSDTFNIDLYQDIKLIQFEINNLHIKWKIAIKQFDLDQRYMRDHIDWNYSNKLQIGSLICITNIECHPLLFGIIINRDKQQDEYEISNRINLEFRFLGPKSQIMEFLNLLSQQTILMDCKTEKQFEAQLYNLETIKKMQYLPQTNLILENQQPPYFYQNYLLSRCFSQLLSTCDKEQEKAMQLILFEKVAFIQGLPGTGKTYCATRAVAILNQRLSQVDKPILIVCYNNHTLDHFLEKLLQFIPADQIVRLGGNSKSAKINSYMFQSRSNLDFDQKEFKELKNQLKLIFNRLIQYDYTINAQDITRLWPELRDKLINDFLKERDLNNSQIDVLIQNQILNSWINVKPFADDRFLQFESKKFGLHVITQKEKITQQVRQNNVFGTRTTQVNDLQDYDQELSNQNEELLTPIEQFNKQNQNQSNLHYNFRGIEMIQLCLQDDTFNIWELNYEDIGEIIKYLKYLKYQEDCLLFEKTYKKYKKLSQTLQNLKDSYDLQKLNEYQVIGVTVTDAAYCSHILTQLNSKVLVVEEAEQILLSNLVTILTNNFEHVILFGNYFNLEEQLQNYDQTNYYFLKNIQNQKIPSVVLSTQRRMKTNIADFMRSINNQNIADHHDILETINTMQVKGLDSDFFIFNNEPFGDLCRKSKENEQEAEMIVQMVQYLIQAGNKESQITVLSLYQQQVQLIKEKFRNENQNQVRVETVDDYLGEENDIVIVSLIIINNKKKLCKSKYQNRIKTAFSRAKLGLYVFGYIKYSRQTTLYNSFLSKFLSLLQDKDYLKNYITLKCHIHGKLRRIDQSSHLLNMQGGCCCNNHTCRKQYLQNIQNQNDCQEICQNILPCRHQCQQRCQAQCICTTAYHCNLPGCNHIAKIQCGQDLTNFLCQQDLSVCFISTCKHTTKFKCYQKENFLYQCQHVCDKVLQCGHTCQKLCWENCQPCAQNIIISLYCGIHKIQKKCFEIQNHLINGLKLSPYFFNSKIGKEFFYRILESLTKGMIKDVPKLDQIEGFKCKIPCSRPRKCGHKFKCSNLCSQQCTPCEQVILITLKCGHKYQYLCKDVTVALKGLLPNEYFEKQFQCEHEKKQQGFENCIQCRDKIIKNLEEQIICKEKCIRKRSCRHEDPCLNQCCYECSPCLQIMQISLDCGHQKFVECFSNNTQCSQPCVKTRACEHYYPCSNYCSQPCSPCQVEIAITLPCGHLTLAKCHTVQTTSTGIVQQGDEQECGYCSRIY</sequence>
<dbReference type="InterPro" id="IPR047187">
    <property type="entry name" value="SF1_C_Upf1"/>
</dbReference>
<evidence type="ECO:0000313" key="6">
    <source>
        <dbReference type="Proteomes" id="UP000683925"/>
    </source>
</evidence>
<dbReference type="InterPro" id="IPR041679">
    <property type="entry name" value="DNA2/NAM7-like_C"/>
</dbReference>
<dbReference type="InterPro" id="IPR041677">
    <property type="entry name" value="DNA2/NAM7_AAA_11"/>
</dbReference>
<reference evidence="5" key="1">
    <citation type="submission" date="2021-01" db="EMBL/GenBank/DDBJ databases">
        <authorList>
            <consortium name="Genoscope - CEA"/>
            <person name="William W."/>
        </authorList>
    </citation>
    <scope>NUCLEOTIDE SEQUENCE</scope>
</reference>
<dbReference type="Proteomes" id="UP000683925">
    <property type="component" value="Unassembled WGS sequence"/>
</dbReference>
<dbReference type="Pfam" id="PF25396">
    <property type="entry name" value="ZNFX1"/>
    <property type="match status" value="1"/>
</dbReference>
<dbReference type="InterPro" id="IPR045055">
    <property type="entry name" value="DNA2/NAM7-like"/>
</dbReference>
<feature type="domain" description="DNA2/NAM7 helicase helicase" evidence="2">
    <location>
        <begin position="435"/>
        <end position="814"/>
    </location>
</feature>
<organism evidence="5 6">
    <name type="scientific">Paramecium octaurelia</name>
    <dbReference type="NCBI Taxonomy" id="43137"/>
    <lineage>
        <taxon>Eukaryota</taxon>
        <taxon>Sar</taxon>
        <taxon>Alveolata</taxon>
        <taxon>Ciliophora</taxon>
        <taxon>Intramacronucleata</taxon>
        <taxon>Oligohymenophorea</taxon>
        <taxon>Peniculida</taxon>
        <taxon>Parameciidae</taxon>
        <taxon>Paramecium</taxon>
    </lineage>
</organism>
<dbReference type="OrthoDB" id="392140at2759"/>
<feature type="coiled-coil region" evidence="1">
    <location>
        <begin position="732"/>
        <end position="759"/>
    </location>
</feature>
<dbReference type="EMBL" id="CAJJDP010000027">
    <property type="protein sequence ID" value="CAD8152857.1"/>
    <property type="molecule type" value="Genomic_DNA"/>
</dbReference>
<keyword evidence="6" id="KW-1185">Reference proteome</keyword>
<comment type="caution">
    <text evidence="5">The sequence shown here is derived from an EMBL/GenBank/DDBJ whole genome shotgun (WGS) entry which is preliminary data.</text>
</comment>
<dbReference type="CDD" id="cd18808">
    <property type="entry name" value="SF1_C_Upf1"/>
    <property type="match status" value="1"/>
</dbReference>
<evidence type="ECO:0008006" key="7">
    <source>
        <dbReference type="Google" id="ProtNLM"/>
    </source>
</evidence>
<accession>A0A8S1TM95</accession>
<feature type="domain" description="DNA2/NAM7 helicase-like C-terminal" evidence="3">
    <location>
        <begin position="836"/>
        <end position="1011"/>
    </location>
</feature>
<dbReference type="GO" id="GO:0031048">
    <property type="term" value="P:regulatory ncRNA-mediated heterochromatin formation"/>
    <property type="evidence" value="ECO:0007669"/>
    <property type="project" value="TreeGrafter"/>
</dbReference>
<proteinExistence type="predicted"/>
<dbReference type="InterPro" id="IPR057373">
    <property type="entry name" value="ZNFX1"/>
</dbReference>
<dbReference type="Pfam" id="PF13087">
    <property type="entry name" value="AAA_12"/>
    <property type="match status" value="1"/>
</dbReference>
<evidence type="ECO:0000259" key="4">
    <source>
        <dbReference type="Pfam" id="PF25396"/>
    </source>
</evidence>
<keyword evidence="1" id="KW-0175">Coiled coil</keyword>
<dbReference type="OMA" id="YQEDCLL"/>
<dbReference type="CDD" id="cd06008">
    <property type="entry name" value="NF-X1-zinc-finger"/>
    <property type="match status" value="1"/>
</dbReference>
<evidence type="ECO:0000256" key="1">
    <source>
        <dbReference type="SAM" id="Coils"/>
    </source>
</evidence>
<evidence type="ECO:0000313" key="5">
    <source>
        <dbReference type="EMBL" id="CAD8152857.1"/>
    </source>
</evidence>
<dbReference type="PANTHER" id="PTHR10887:SF341">
    <property type="entry name" value="NFX1-TYPE ZINC FINGER-CONTAINING PROTEIN 1"/>
    <property type="match status" value="1"/>
</dbReference>
<dbReference type="GO" id="GO:0004386">
    <property type="term" value="F:helicase activity"/>
    <property type="evidence" value="ECO:0007669"/>
    <property type="project" value="InterPro"/>
</dbReference>
<protein>
    <recommendedName>
        <fullName evidence="7">NFX1-type zinc finger-containing protein 1</fullName>
    </recommendedName>
</protein>